<gene>
    <name evidence="3" type="primary">LOC100822937</name>
    <name evidence="2" type="ORF">BRADI_2g03390v3</name>
</gene>
<sequence length="322" mass="35638">MADDAAAAAAARKQTKLIWEENYWHPNKHRSDRHAIYAGQYHASDQMGTQDITSIDPMFYTDDHRSSFGRDALQFYSIKIASIRGGLRWPLDVFGMVVARDALDNRTRNFVFARARSNCQTITEEHPYLELTGPSRAVVTCADLGNIEIVLKAKGASESEDRDLSFLALPLGRGYCSYDTDDYTSKRSRLELTFRQVARSVEATISARLVGGSSWPEGFQGVLAASITSIDDAELVLLAFEGNRLPVVADDGMVELSRRVVSVEPRDGELKVSVVARRLGKDGDVARRDDIVFRPKNAGRSCGVLDLVGSCKLQVNVAWSLF</sequence>
<evidence type="ECO:0000313" key="3">
    <source>
        <dbReference type="EnsemblPlants" id="KQK02742"/>
    </source>
</evidence>
<protein>
    <recommendedName>
        <fullName evidence="1">DUF6598 domain-containing protein</fullName>
    </recommendedName>
</protein>
<dbReference type="eggNOG" id="ENOG502R3AZ">
    <property type="taxonomic scope" value="Eukaryota"/>
</dbReference>
<dbReference type="OrthoDB" id="681537at2759"/>
<reference evidence="3" key="3">
    <citation type="submission" date="2018-08" db="UniProtKB">
        <authorList>
            <consortium name="EnsemblPlants"/>
        </authorList>
    </citation>
    <scope>IDENTIFICATION</scope>
    <source>
        <strain evidence="3">cv. Bd21</strain>
    </source>
</reference>
<dbReference type="PANTHER" id="PTHR33065:SF61">
    <property type="entry name" value="EXPRESSED PROTEIN"/>
    <property type="match status" value="1"/>
</dbReference>
<proteinExistence type="predicted"/>
<dbReference type="Proteomes" id="UP000008810">
    <property type="component" value="Chromosome 2"/>
</dbReference>
<keyword evidence="4" id="KW-1185">Reference proteome</keyword>
<dbReference type="HOGENOM" id="CLU_030845_0_0_1"/>
<feature type="domain" description="DUF6598" evidence="1">
    <location>
        <begin position="73"/>
        <end position="317"/>
    </location>
</feature>
<evidence type="ECO:0000313" key="4">
    <source>
        <dbReference type="Proteomes" id="UP000008810"/>
    </source>
</evidence>
<dbReference type="AlphaFoldDB" id="I1HC30"/>
<dbReference type="KEGG" id="bdi:100822937"/>
<dbReference type="EMBL" id="CM000881">
    <property type="protein sequence ID" value="KQK02742.1"/>
    <property type="molecule type" value="Genomic_DNA"/>
</dbReference>
<organism evidence="3">
    <name type="scientific">Brachypodium distachyon</name>
    <name type="common">Purple false brome</name>
    <name type="synonym">Trachynia distachya</name>
    <dbReference type="NCBI Taxonomy" id="15368"/>
    <lineage>
        <taxon>Eukaryota</taxon>
        <taxon>Viridiplantae</taxon>
        <taxon>Streptophyta</taxon>
        <taxon>Embryophyta</taxon>
        <taxon>Tracheophyta</taxon>
        <taxon>Spermatophyta</taxon>
        <taxon>Magnoliopsida</taxon>
        <taxon>Liliopsida</taxon>
        <taxon>Poales</taxon>
        <taxon>Poaceae</taxon>
        <taxon>BOP clade</taxon>
        <taxon>Pooideae</taxon>
        <taxon>Stipodae</taxon>
        <taxon>Brachypodieae</taxon>
        <taxon>Brachypodium</taxon>
    </lineage>
</organism>
<dbReference type="OMA" id="CENDEQV"/>
<reference evidence="2" key="2">
    <citation type="submission" date="2017-06" db="EMBL/GenBank/DDBJ databases">
        <title>WGS assembly of Brachypodium distachyon.</title>
        <authorList>
            <consortium name="The International Brachypodium Initiative"/>
            <person name="Lucas S."/>
            <person name="Harmon-Smith M."/>
            <person name="Lail K."/>
            <person name="Tice H."/>
            <person name="Grimwood J."/>
            <person name="Bruce D."/>
            <person name="Barry K."/>
            <person name="Shu S."/>
            <person name="Lindquist E."/>
            <person name="Wang M."/>
            <person name="Pitluck S."/>
            <person name="Vogel J.P."/>
            <person name="Garvin D.F."/>
            <person name="Mockler T.C."/>
            <person name="Schmutz J."/>
            <person name="Rokhsar D."/>
            <person name="Bevan M.W."/>
        </authorList>
    </citation>
    <scope>NUCLEOTIDE SEQUENCE</scope>
    <source>
        <strain evidence="2">Bd21</strain>
    </source>
</reference>
<dbReference type="PANTHER" id="PTHR33065">
    <property type="entry name" value="OS07G0486400 PROTEIN"/>
    <property type="match status" value="1"/>
</dbReference>
<evidence type="ECO:0000259" key="1">
    <source>
        <dbReference type="Pfam" id="PF20241"/>
    </source>
</evidence>
<dbReference type="EnsemblPlants" id="KQK02742">
    <property type="protein sequence ID" value="KQK02742"/>
    <property type="gene ID" value="BRADI_2g03390v3"/>
</dbReference>
<dbReference type="RefSeq" id="XP_010232974.1">
    <property type="nucleotide sequence ID" value="XM_010234672.3"/>
</dbReference>
<name>I1HC30_BRADI</name>
<dbReference type="Pfam" id="PF20241">
    <property type="entry name" value="DUF6598"/>
    <property type="match status" value="1"/>
</dbReference>
<dbReference type="GeneID" id="100822937"/>
<dbReference type="Gramene" id="KQK02742">
    <property type="protein sequence ID" value="KQK02742"/>
    <property type="gene ID" value="BRADI_2g03390v3"/>
</dbReference>
<reference evidence="2 3" key="1">
    <citation type="journal article" date="2010" name="Nature">
        <title>Genome sequencing and analysis of the model grass Brachypodium distachyon.</title>
        <authorList>
            <consortium name="International Brachypodium Initiative"/>
        </authorList>
    </citation>
    <scope>NUCLEOTIDE SEQUENCE [LARGE SCALE GENOMIC DNA]</scope>
    <source>
        <strain evidence="2 3">Bd21</strain>
    </source>
</reference>
<dbReference type="STRING" id="15368.I1HC30"/>
<dbReference type="InterPro" id="IPR046533">
    <property type="entry name" value="DUF6598"/>
</dbReference>
<evidence type="ECO:0000313" key="2">
    <source>
        <dbReference type="EMBL" id="KQK02742.1"/>
    </source>
</evidence>
<accession>I1HC30</accession>